<dbReference type="GO" id="GO:0016787">
    <property type="term" value="F:hydrolase activity"/>
    <property type="evidence" value="ECO:0007669"/>
    <property type="project" value="UniProtKB-KW"/>
</dbReference>
<reference evidence="3" key="2">
    <citation type="submission" date="2020-09" db="EMBL/GenBank/DDBJ databases">
        <authorList>
            <person name="Sun Q."/>
            <person name="Zhou Y."/>
        </authorList>
    </citation>
    <scope>NUCLEOTIDE SEQUENCE</scope>
    <source>
        <strain evidence="3">CGMCC 1.12754</strain>
    </source>
</reference>
<evidence type="ECO:0000256" key="1">
    <source>
        <dbReference type="ARBA" id="ARBA00010613"/>
    </source>
</evidence>
<dbReference type="PROSITE" id="PS01227">
    <property type="entry name" value="UPF0012"/>
    <property type="match status" value="1"/>
</dbReference>
<dbReference type="PANTHER" id="PTHR23088:SF27">
    <property type="entry name" value="DEAMINATED GLUTATHIONE AMIDASE"/>
    <property type="match status" value="1"/>
</dbReference>
<keyword evidence="4" id="KW-1185">Reference proteome</keyword>
<proteinExistence type="inferred from homology"/>
<dbReference type="Pfam" id="PF00795">
    <property type="entry name" value="CN_hydrolase"/>
    <property type="match status" value="1"/>
</dbReference>
<dbReference type="AlphaFoldDB" id="A0A917HH24"/>
<dbReference type="PROSITE" id="PS50263">
    <property type="entry name" value="CN_HYDROLASE"/>
    <property type="match status" value="1"/>
</dbReference>
<name>A0A917HH24_9BACI</name>
<accession>A0A917HH24</accession>
<feature type="domain" description="CN hydrolase" evidence="2">
    <location>
        <begin position="1"/>
        <end position="240"/>
    </location>
</feature>
<dbReference type="EMBL" id="BMFR01000011">
    <property type="protein sequence ID" value="GGG79449.1"/>
    <property type="molecule type" value="Genomic_DNA"/>
</dbReference>
<sequence>MKYSIYQMDIFPGDPEKNRQKVQEWMEKEIEINNPDTVVLPEMWTTAYTLDELDKYADTDGEPTKSFLKDLAKKLNVNIIGGSVANKVNGKFYNSSFVFNRSGDLVYEYDKVHLVPMLNEHKYLSGGQRVPEVFELEGVKMGLIICYDLRFPEIIRTLALEGAQVLHIVAEWPDARTNHWINLQLARAIENQMYVISSNRVGDYDKVRFCGNSMVIDPWGDVLTQGSEDKEETLAIQLDLEKVKQVRKDVPIFTSRVPHLYKKEL</sequence>
<dbReference type="InterPro" id="IPR001110">
    <property type="entry name" value="UPF0012_CS"/>
</dbReference>
<dbReference type="RefSeq" id="WP_188455812.1">
    <property type="nucleotide sequence ID" value="NZ_BMFR01000011.1"/>
</dbReference>
<dbReference type="InterPro" id="IPR003010">
    <property type="entry name" value="C-N_Hydrolase"/>
</dbReference>
<dbReference type="Proteomes" id="UP000622860">
    <property type="component" value="Unassembled WGS sequence"/>
</dbReference>
<evidence type="ECO:0000259" key="2">
    <source>
        <dbReference type="PROSITE" id="PS50263"/>
    </source>
</evidence>
<dbReference type="Gene3D" id="3.60.110.10">
    <property type="entry name" value="Carbon-nitrogen hydrolase"/>
    <property type="match status" value="1"/>
</dbReference>
<dbReference type="PANTHER" id="PTHR23088">
    <property type="entry name" value="NITRILASE-RELATED"/>
    <property type="match status" value="1"/>
</dbReference>
<keyword evidence="3" id="KW-0378">Hydrolase</keyword>
<dbReference type="CDD" id="cd07583">
    <property type="entry name" value="nitrilase_5"/>
    <property type="match status" value="1"/>
</dbReference>
<organism evidence="3 4">
    <name type="scientific">Virgibacillus oceani</name>
    <dbReference type="NCBI Taxonomy" id="1479511"/>
    <lineage>
        <taxon>Bacteria</taxon>
        <taxon>Bacillati</taxon>
        <taxon>Bacillota</taxon>
        <taxon>Bacilli</taxon>
        <taxon>Bacillales</taxon>
        <taxon>Bacillaceae</taxon>
        <taxon>Virgibacillus</taxon>
    </lineage>
</organism>
<reference evidence="3" key="1">
    <citation type="journal article" date="2014" name="Int. J. Syst. Evol. Microbiol.">
        <title>Complete genome sequence of Corynebacterium casei LMG S-19264T (=DSM 44701T), isolated from a smear-ripened cheese.</title>
        <authorList>
            <consortium name="US DOE Joint Genome Institute (JGI-PGF)"/>
            <person name="Walter F."/>
            <person name="Albersmeier A."/>
            <person name="Kalinowski J."/>
            <person name="Ruckert C."/>
        </authorList>
    </citation>
    <scope>NUCLEOTIDE SEQUENCE</scope>
    <source>
        <strain evidence="3">CGMCC 1.12754</strain>
    </source>
</reference>
<dbReference type="InterPro" id="IPR036526">
    <property type="entry name" value="C-N_Hydrolase_sf"/>
</dbReference>
<protein>
    <submittedName>
        <fullName evidence="3">Hydrolase</fullName>
    </submittedName>
</protein>
<gene>
    <name evidence="3" type="ORF">GCM10011398_25980</name>
</gene>
<comment type="similarity">
    <text evidence="1">Belongs to the carbon-nitrogen hydrolase superfamily. NIT1/NIT2 family.</text>
</comment>
<comment type="caution">
    <text evidence="3">The sequence shown here is derived from an EMBL/GenBank/DDBJ whole genome shotgun (WGS) entry which is preliminary data.</text>
</comment>
<dbReference type="SUPFAM" id="SSF56317">
    <property type="entry name" value="Carbon-nitrogen hydrolase"/>
    <property type="match status" value="1"/>
</dbReference>
<evidence type="ECO:0000313" key="3">
    <source>
        <dbReference type="EMBL" id="GGG79449.1"/>
    </source>
</evidence>
<evidence type="ECO:0000313" key="4">
    <source>
        <dbReference type="Proteomes" id="UP000622860"/>
    </source>
</evidence>